<name>A0A0C2WND8_9LACO</name>
<dbReference type="PATRIC" id="fig|148814.15.peg.769"/>
<proteinExistence type="predicted"/>
<accession>A0A0C2WND8</accession>
<evidence type="ECO:0000313" key="2">
    <source>
        <dbReference type="Proteomes" id="UP000186588"/>
    </source>
</evidence>
<dbReference type="RefSeq" id="WP_041152316.1">
    <property type="nucleotide sequence ID" value="NZ_BAABVW010000113.1"/>
</dbReference>
<dbReference type="EMBL" id="BDDX01000001">
    <property type="protein sequence ID" value="GAT89936.1"/>
    <property type="molecule type" value="Genomic_DNA"/>
</dbReference>
<dbReference type="InterPro" id="IPR018672">
    <property type="entry name" value="DUF2140"/>
</dbReference>
<dbReference type="AlphaFoldDB" id="A0A0C2WND8"/>
<gene>
    <name evidence="1" type="ORF">FF306_00027</name>
</gene>
<reference evidence="1 2" key="1">
    <citation type="journal article" date="2016" name="Syst. Appl. Microbiol.">
        <title>Genomic characterization of a fructophilic bee symbiont Lactobacillus kunkeei reveals its niche-specific adaptation.</title>
        <authorList>
            <person name="Maeno S."/>
            <person name="Tanizawa Y."/>
            <person name="Kanesaki Y."/>
            <person name="Kubota E."/>
            <person name="Kumar H."/>
            <person name="Dicks L."/>
            <person name="Salminen S."/>
            <person name="Nakagawa J."/>
            <person name="Arita M."/>
            <person name="Endo A."/>
        </authorList>
    </citation>
    <scope>NUCLEOTIDE SEQUENCE [LARGE SCALE GENOMIC DNA]</scope>
    <source>
        <strain evidence="1 2">FF30-6</strain>
    </source>
</reference>
<sequence length="196" mass="22343">MEKAKEKKLFKYLFILLVLVLLGGAFYAWKQMNSETVNPQMGTASKNNTPISVSLNKKQINALSSYYLEKFEKKEKNMDYKFWVDKQAYVYGKITILGSKVGYLLSLDPHLLSNGDVELTASKLEVGKLNVPPRFVIGYVGKHYNIPKWVELDSKNSRIILHVNKLGGKKELSYQANKIDMNGDGDFEFKVLIPNQ</sequence>
<comment type="caution">
    <text evidence="1">The sequence shown here is derived from an EMBL/GenBank/DDBJ whole genome shotgun (WGS) entry which is preliminary data.</text>
</comment>
<dbReference type="Pfam" id="PF09911">
    <property type="entry name" value="DUF2140"/>
    <property type="match status" value="1"/>
</dbReference>
<evidence type="ECO:0000313" key="1">
    <source>
        <dbReference type="EMBL" id="GAT89936.1"/>
    </source>
</evidence>
<protein>
    <submittedName>
        <fullName evidence="1">Membrane protein</fullName>
    </submittedName>
</protein>
<dbReference type="Proteomes" id="UP000186588">
    <property type="component" value="Unassembled WGS sequence"/>
</dbReference>
<organism evidence="1 2">
    <name type="scientific">Apilactobacillus kunkeei</name>
    <dbReference type="NCBI Taxonomy" id="148814"/>
    <lineage>
        <taxon>Bacteria</taxon>
        <taxon>Bacillati</taxon>
        <taxon>Bacillota</taxon>
        <taxon>Bacilli</taxon>
        <taxon>Lactobacillales</taxon>
        <taxon>Lactobacillaceae</taxon>
        <taxon>Apilactobacillus</taxon>
    </lineage>
</organism>